<evidence type="ECO:0000256" key="2">
    <source>
        <dbReference type="SAM" id="Phobius"/>
    </source>
</evidence>
<feature type="transmembrane region" description="Helical" evidence="2">
    <location>
        <begin position="107"/>
        <end position="130"/>
    </location>
</feature>
<keyword evidence="2" id="KW-0812">Transmembrane</keyword>
<gene>
    <name evidence="3" type="ORF">SAMN05192561_11826</name>
</gene>
<name>A0A1H6JTF5_9EURY</name>
<feature type="transmembrane region" description="Helical" evidence="2">
    <location>
        <begin position="241"/>
        <end position="261"/>
    </location>
</feature>
<proteinExistence type="predicted"/>
<dbReference type="STRING" id="1267564.SAMN05192561_11826"/>
<feature type="region of interest" description="Disordered" evidence="1">
    <location>
        <begin position="1"/>
        <end position="27"/>
    </location>
</feature>
<evidence type="ECO:0000313" key="3">
    <source>
        <dbReference type="EMBL" id="SEH64261.1"/>
    </source>
</evidence>
<keyword evidence="4" id="KW-1185">Reference proteome</keyword>
<feature type="transmembrane region" description="Helical" evidence="2">
    <location>
        <begin position="172"/>
        <end position="197"/>
    </location>
</feature>
<dbReference type="OrthoDB" id="163483at2157"/>
<reference evidence="3 4" key="1">
    <citation type="submission" date="2016-10" db="EMBL/GenBank/DDBJ databases">
        <authorList>
            <person name="de Groot N.N."/>
        </authorList>
    </citation>
    <scope>NUCLEOTIDE SEQUENCE [LARGE SCALE GENOMIC DNA]</scope>
    <source>
        <strain evidence="3 4">IBRC-M10418</strain>
    </source>
</reference>
<keyword evidence="2" id="KW-0472">Membrane</keyword>
<keyword evidence="2" id="KW-1133">Transmembrane helix</keyword>
<feature type="transmembrane region" description="Helical" evidence="2">
    <location>
        <begin position="218"/>
        <end position="235"/>
    </location>
</feature>
<evidence type="ECO:0000313" key="4">
    <source>
        <dbReference type="Proteomes" id="UP000199215"/>
    </source>
</evidence>
<dbReference type="EMBL" id="FNWU01000018">
    <property type="protein sequence ID" value="SEH64261.1"/>
    <property type="molecule type" value="Genomic_DNA"/>
</dbReference>
<feature type="transmembrane region" description="Helical" evidence="2">
    <location>
        <begin position="43"/>
        <end position="59"/>
    </location>
</feature>
<sequence>MTEPHNQDREYGRGDHDETERGGDDRDRVSAPAAILKTLRSDVRLWIPFFLVGCLWTVLDRIRLQDSLPTTRTSSESVLQVTYTPYPTGSPETVRTLDALVNLPADVFAYAIAIEVVAVSAVMAGGWVTMRKVSDDPFSTRGSLAYCAGVAVLFLLSRLGTAVPLVYSPESFLFGIVALAVGALAAVRTFFLPIAILRGPGVLVALRTSWRRSVSHGFSLIGLIIVIGLGSSWLAELPTVGVLLSASIVGPIHSVALVILYERFGNRTYGNAAGTERN</sequence>
<dbReference type="RefSeq" id="WP_092817829.1">
    <property type="nucleotide sequence ID" value="NZ_FNWU01000018.1"/>
</dbReference>
<accession>A0A1H6JTF5</accession>
<dbReference type="AlphaFoldDB" id="A0A1H6JTF5"/>
<dbReference type="Proteomes" id="UP000199215">
    <property type="component" value="Unassembled WGS sequence"/>
</dbReference>
<evidence type="ECO:0000256" key="1">
    <source>
        <dbReference type="SAM" id="MobiDB-lite"/>
    </source>
</evidence>
<feature type="transmembrane region" description="Helical" evidence="2">
    <location>
        <begin position="142"/>
        <end position="160"/>
    </location>
</feature>
<organism evidence="3 4">
    <name type="scientific">Halopenitus malekzadehii</name>
    <dbReference type="NCBI Taxonomy" id="1267564"/>
    <lineage>
        <taxon>Archaea</taxon>
        <taxon>Methanobacteriati</taxon>
        <taxon>Methanobacteriota</taxon>
        <taxon>Stenosarchaea group</taxon>
        <taxon>Halobacteria</taxon>
        <taxon>Halobacteriales</taxon>
        <taxon>Haloferacaceae</taxon>
        <taxon>Halopenitus</taxon>
    </lineage>
</organism>
<protein>
    <submittedName>
        <fullName evidence="3">Uncharacterized protein</fullName>
    </submittedName>
</protein>